<evidence type="ECO:0000313" key="2">
    <source>
        <dbReference type="Proteomes" id="UP001430953"/>
    </source>
</evidence>
<dbReference type="Proteomes" id="UP001430953">
    <property type="component" value="Unassembled WGS sequence"/>
</dbReference>
<sequence length="114" mass="13306">MFNDILDFPFRFRRRFGRWFPTSNDSTWYRALLPFPGRMHQSPGRHRFIRRASSAMRRDADSRMLRLRRNVAYSKAIAGGRQRPLLTAALTPSTSSGPLRFIRRGFVTQDTEGS</sequence>
<name>A0AAW2ESS0_9HYME</name>
<reference evidence="1 2" key="1">
    <citation type="submission" date="2023-03" db="EMBL/GenBank/DDBJ databases">
        <title>High recombination rates correlate with genetic variation in Cardiocondyla obscurior ants.</title>
        <authorList>
            <person name="Errbii M."/>
        </authorList>
    </citation>
    <scope>NUCLEOTIDE SEQUENCE [LARGE SCALE GENOMIC DNA]</scope>
    <source>
        <strain evidence="1">Alpha-2009</strain>
        <tissue evidence="1">Whole body</tissue>
    </source>
</reference>
<organism evidence="1 2">
    <name type="scientific">Cardiocondyla obscurior</name>
    <dbReference type="NCBI Taxonomy" id="286306"/>
    <lineage>
        <taxon>Eukaryota</taxon>
        <taxon>Metazoa</taxon>
        <taxon>Ecdysozoa</taxon>
        <taxon>Arthropoda</taxon>
        <taxon>Hexapoda</taxon>
        <taxon>Insecta</taxon>
        <taxon>Pterygota</taxon>
        <taxon>Neoptera</taxon>
        <taxon>Endopterygota</taxon>
        <taxon>Hymenoptera</taxon>
        <taxon>Apocrita</taxon>
        <taxon>Aculeata</taxon>
        <taxon>Formicoidea</taxon>
        <taxon>Formicidae</taxon>
        <taxon>Myrmicinae</taxon>
        <taxon>Cardiocondyla</taxon>
    </lineage>
</organism>
<dbReference type="AlphaFoldDB" id="A0AAW2ESS0"/>
<evidence type="ECO:0000313" key="1">
    <source>
        <dbReference type="EMBL" id="KAL0106813.1"/>
    </source>
</evidence>
<proteinExistence type="predicted"/>
<comment type="caution">
    <text evidence="1">The sequence shown here is derived from an EMBL/GenBank/DDBJ whole genome shotgun (WGS) entry which is preliminary data.</text>
</comment>
<keyword evidence="2" id="KW-1185">Reference proteome</keyword>
<protein>
    <submittedName>
        <fullName evidence="1">Uncharacterized protein</fullName>
    </submittedName>
</protein>
<gene>
    <name evidence="1" type="ORF">PUN28_015385</name>
</gene>
<accession>A0AAW2ESS0</accession>
<dbReference type="EMBL" id="JADYXP020000017">
    <property type="protein sequence ID" value="KAL0106813.1"/>
    <property type="molecule type" value="Genomic_DNA"/>
</dbReference>